<dbReference type="EMBL" id="JACHVS010000001">
    <property type="protein sequence ID" value="MBB2993822.1"/>
    <property type="molecule type" value="Genomic_DNA"/>
</dbReference>
<sequence length="246" mass="26037">MIDPGTFQAIPGPTPNHPRERPAPAAQGAPPAGILPDGKLGDRFCSLPRQGATKEGRGKQSPPTCWDPLPWQMEFPGVSAISLHTTHGPIRVHEIGHGTWNIIRVLVTHLVMAHELLEQFRTLAVVAGGIERGVFGMRQRRGIFGEEAQGQARLPFAGSWRGMLNGPRGPIAMNLCFAGSFHTCATSPLFPFSGLCQCSRTSPPPGSLTNADSPSGAASTAACKVCFPRLMTGAGPRCGNGVFSAR</sequence>
<gene>
    <name evidence="2" type="ORF">E9229_000013</name>
</gene>
<name>A0A839QKX6_9MICC</name>
<comment type="caution">
    <text evidence="2">The sequence shown here is derived from an EMBL/GenBank/DDBJ whole genome shotgun (WGS) entry which is preliminary data.</text>
</comment>
<organism evidence="2 3">
    <name type="scientific">Paeniglutamicibacter cryotolerans</name>
    <dbReference type="NCBI Taxonomy" id="670079"/>
    <lineage>
        <taxon>Bacteria</taxon>
        <taxon>Bacillati</taxon>
        <taxon>Actinomycetota</taxon>
        <taxon>Actinomycetes</taxon>
        <taxon>Micrococcales</taxon>
        <taxon>Micrococcaceae</taxon>
        <taxon>Paeniglutamicibacter</taxon>
    </lineage>
</organism>
<proteinExistence type="predicted"/>
<evidence type="ECO:0000256" key="1">
    <source>
        <dbReference type="SAM" id="MobiDB-lite"/>
    </source>
</evidence>
<protein>
    <submittedName>
        <fullName evidence="2">Uncharacterized protein</fullName>
    </submittedName>
</protein>
<dbReference type="Proteomes" id="UP000523000">
    <property type="component" value="Unassembled WGS sequence"/>
</dbReference>
<evidence type="ECO:0000313" key="3">
    <source>
        <dbReference type="Proteomes" id="UP000523000"/>
    </source>
</evidence>
<evidence type="ECO:0000313" key="2">
    <source>
        <dbReference type="EMBL" id="MBB2993822.1"/>
    </source>
</evidence>
<keyword evidence="3" id="KW-1185">Reference proteome</keyword>
<dbReference type="AlphaFoldDB" id="A0A839QKX6"/>
<accession>A0A839QKX6</accession>
<reference evidence="2 3" key="1">
    <citation type="submission" date="2020-08" db="EMBL/GenBank/DDBJ databases">
        <title>Sequencing the genomes of 1000 actinobacteria strains.</title>
        <authorList>
            <person name="Klenk H.-P."/>
        </authorList>
    </citation>
    <scope>NUCLEOTIDE SEQUENCE [LARGE SCALE GENOMIC DNA]</scope>
    <source>
        <strain evidence="2 3">DSM 22826</strain>
    </source>
</reference>
<feature type="region of interest" description="Disordered" evidence="1">
    <location>
        <begin position="1"/>
        <end position="65"/>
    </location>
</feature>
<feature type="compositionally biased region" description="Low complexity" evidence="1">
    <location>
        <begin position="23"/>
        <end position="32"/>
    </location>
</feature>